<dbReference type="Gene3D" id="2.40.50.140">
    <property type="entry name" value="Nucleic acid-binding proteins"/>
    <property type="match status" value="1"/>
</dbReference>
<dbReference type="PROSITE" id="PS50126">
    <property type="entry name" value="S1"/>
    <property type="match status" value="1"/>
</dbReference>
<dbReference type="OrthoDB" id="3696341at2"/>
<name>A0A344L2I7_9PSEU</name>
<keyword evidence="3" id="KW-1185">Reference proteome</keyword>
<protein>
    <recommendedName>
        <fullName evidence="1">S1 motif domain-containing protein</fullName>
    </recommendedName>
</protein>
<dbReference type="KEGG" id="aab:A4R43_06720"/>
<dbReference type="SUPFAM" id="SSF50249">
    <property type="entry name" value="Nucleic acid-binding proteins"/>
    <property type="match status" value="1"/>
</dbReference>
<dbReference type="AlphaFoldDB" id="A0A344L2I7"/>
<dbReference type="GO" id="GO:0003676">
    <property type="term" value="F:nucleic acid binding"/>
    <property type="evidence" value="ECO:0007669"/>
    <property type="project" value="InterPro"/>
</dbReference>
<evidence type="ECO:0000259" key="1">
    <source>
        <dbReference type="PROSITE" id="PS50126"/>
    </source>
</evidence>
<dbReference type="InterPro" id="IPR003029">
    <property type="entry name" value="S1_domain"/>
</dbReference>
<gene>
    <name evidence="2" type="ORF">A4R43_06720</name>
</gene>
<reference evidence="2 3" key="1">
    <citation type="submission" date="2016-04" db="EMBL/GenBank/DDBJ databases">
        <title>Complete genome sequence and analysis of deep-sea sediment isolate, Amycolatopsis sp. WP1.</title>
        <authorList>
            <person name="Wang H."/>
            <person name="Chen S."/>
            <person name="Wu Q."/>
        </authorList>
    </citation>
    <scope>NUCLEOTIDE SEQUENCE [LARGE SCALE GENOMIC DNA]</scope>
    <source>
        <strain evidence="2 3">WP1</strain>
    </source>
</reference>
<dbReference type="SMART" id="SM00316">
    <property type="entry name" value="S1"/>
    <property type="match status" value="1"/>
</dbReference>
<dbReference type="Pfam" id="PF00575">
    <property type="entry name" value="S1"/>
    <property type="match status" value="1"/>
</dbReference>
<evidence type="ECO:0000313" key="2">
    <source>
        <dbReference type="EMBL" id="AXB42261.1"/>
    </source>
</evidence>
<dbReference type="EMBL" id="CP015163">
    <property type="protein sequence ID" value="AXB42261.1"/>
    <property type="molecule type" value="Genomic_DNA"/>
</dbReference>
<feature type="domain" description="S1 motif" evidence="1">
    <location>
        <begin position="17"/>
        <end position="78"/>
    </location>
</feature>
<dbReference type="Proteomes" id="UP000250434">
    <property type="component" value="Chromosome"/>
</dbReference>
<accession>A0A344L2I7</accession>
<dbReference type="InterPro" id="IPR012340">
    <property type="entry name" value="NA-bd_OB-fold"/>
</dbReference>
<organism evidence="2 3">
    <name type="scientific">Amycolatopsis albispora</name>
    <dbReference type="NCBI Taxonomy" id="1804986"/>
    <lineage>
        <taxon>Bacteria</taxon>
        <taxon>Bacillati</taxon>
        <taxon>Actinomycetota</taxon>
        <taxon>Actinomycetes</taxon>
        <taxon>Pseudonocardiales</taxon>
        <taxon>Pseudonocardiaceae</taxon>
        <taxon>Amycolatopsis</taxon>
    </lineage>
</organism>
<dbReference type="RefSeq" id="WP_113691532.1">
    <property type="nucleotide sequence ID" value="NZ_CP015163.1"/>
</dbReference>
<evidence type="ECO:0000313" key="3">
    <source>
        <dbReference type="Proteomes" id="UP000250434"/>
    </source>
</evidence>
<proteinExistence type="predicted"/>
<sequence>MSQHKVWQDFLARNSTGSVIDGTVTSVAPFGAFLEVAPGIHALLHASGYTDAPAVGASMPVRILDIDEEKVRLSVAPA</sequence>